<evidence type="ECO:0000313" key="1">
    <source>
        <dbReference type="EMBL" id="SOZ74752.1"/>
    </source>
</evidence>
<dbReference type="EMBL" id="LT976981">
    <property type="protein sequence ID" value="SOZ74752.1"/>
    <property type="molecule type" value="Genomic_DNA"/>
</dbReference>
<name>A0A375ECB0_9BURK</name>
<protein>
    <submittedName>
        <fullName evidence="1">Hemagglutinin-related transmembrane protein</fullName>
    </submittedName>
</protein>
<keyword evidence="1" id="KW-0472">Membrane</keyword>
<dbReference type="AlphaFoldDB" id="A0A375ECB0"/>
<dbReference type="Pfam" id="PF10460">
    <property type="entry name" value="Peptidase_M30"/>
    <property type="match status" value="1"/>
</dbReference>
<sequence length="556" mass="61470">MLKKKVSRKERRYMKYKQRALLFFWSVAQAALISIVLASCGGDGDDPLASPDPQTMATTTASVPVKKSCSNCGALDAHTYAGSGIGVWESVNSTSSAVEAPISISGLNGQDVTLVFTNQTGTPQVMPTIAVAARNHSFVAEQLRLDDGTEALKRRISSFNRDGWRVHAKEQSYASLYSLSPSRLDNGSVRIWYLADDTTRSTTLVRKLMTADGTIVNFWVETTELDPTKVSQAVLDTLAGDFVSPGKIYDILKSIGGPLWGPHSYNDLISGHDDPIDIVIAKFTRGSEMAGYFYARNAIKRESEPYSNESVSLYLNSEEMYQNGTYGLNYMRSAMAHEAMHMQNFYRRGISKGPDYQFEIWLEEATAMMFEDFVSQAIEKNFSTIRDVRFTSYVRFGDRIHNCSLFDWDKASTCNGYSIWGSLGGFLNRQLGLSFYKHLLTNVSSTDSMAVLESSVRGTAATSSFQQELRHFAATSGALMKEPAPDGFGFPLREEGAFVLPEINAGAFLNDRGQLSMVPAELHPYANVPVVREHVKGMYSETVKIPPHSSLSVVIQ</sequence>
<reference evidence="1" key="1">
    <citation type="submission" date="2018-01" db="EMBL/GenBank/DDBJ databases">
        <authorList>
            <person name="Clerissi C."/>
        </authorList>
    </citation>
    <scope>NUCLEOTIDE SEQUENCE</scope>
    <source>
        <strain evidence="1">Cupriavidus taiwanensis STM 8556</strain>
        <plasmid evidence="1">CBM2613_p</plasmid>
    </source>
</reference>
<accession>A0A375ECB0</accession>
<geneLocation type="plasmid" evidence="2">
    <name>I</name>
</geneLocation>
<keyword evidence="1" id="KW-0614">Plasmid</keyword>
<evidence type="ECO:0000313" key="2">
    <source>
        <dbReference type="EMBL" id="SPD49232.1"/>
    </source>
</evidence>
<evidence type="ECO:0000313" key="3">
    <source>
        <dbReference type="Proteomes" id="UP000256952"/>
    </source>
</evidence>
<dbReference type="Proteomes" id="UP000256952">
    <property type="component" value="Plasmid CBM2613_p"/>
</dbReference>
<organism evidence="1 3">
    <name type="scientific">Cupriavidus taiwanensis</name>
    <dbReference type="NCBI Taxonomy" id="164546"/>
    <lineage>
        <taxon>Bacteria</taxon>
        <taxon>Pseudomonadati</taxon>
        <taxon>Pseudomonadota</taxon>
        <taxon>Betaproteobacteria</taxon>
        <taxon>Burkholderiales</taxon>
        <taxon>Burkholderiaceae</taxon>
        <taxon>Cupriavidus</taxon>
    </lineage>
</organism>
<gene>
    <name evidence="2" type="ORF">CBM2612_P0577</name>
    <name evidence="1" type="ORF">CBM2613_P60119</name>
</gene>
<geneLocation type="plasmid" evidence="3">
    <name>cbm2613_p</name>
</geneLocation>
<geneLocation type="plasmid" evidence="1">
    <name>CBM2613_p</name>
</geneLocation>
<keyword evidence="1" id="KW-0812">Transmembrane</keyword>
<proteinExistence type="predicted"/>
<dbReference type="EMBL" id="LT984809">
    <property type="protein sequence ID" value="SPD49232.1"/>
    <property type="molecule type" value="Genomic_DNA"/>
</dbReference>
<dbReference type="RefSeq" id="WP_238987335.1">
    <property type="nucleotide sequence ID" value="NZ_LT984809.1"/>
</dbReference>
<reference evidence="2 3" key="2">
    <citation type="submission" date="2018-01" db="EMBL/GenBank/DDBJ databases">
        <authorList>
            <person name="Gaut B.S."/>
            <person name="Morton B.R."/>
            <person name="Clegg M.T."/>
            <person name="Duvall M.R."/>
        </authorList>
    </citation>
    <scope>NUCLEOTIDE SEQUENCE [LARGE SCALE GENOMIC DNA]</scope>
    <source>
        <strain evidence="2">Cupriavidus taiwanensis STM 8555</strain>
        <plasmid evidence="2">I</plasmid>
        <plasmid evidence="3">Plasmid cbm2613_p</plasmid>
    </source>
</reference>
<dbReference type="InterPro" id="IPR019501">
    <property type="entry name" value="Peptidase_M30_hyicolysin"/>
</dbReference>